<name>A0ABV2REK9_9CAUL</name>
<protein>
    <submittedName>
        <fullName evidence="1">Uncharacterized protein</fullName>
    </submittedName>
</protein>
<dbReference type="EMBL" id="JBEPTF010000004">
    <property type="protein sequence ID" value="MET4684895.1"/>
    <property type="molecule type" value="Genomic_DNA"/>
</dbReference>
<reference evidence="1 2" key="1">
    <citation type="submission" date="2024-06" db="EMBL/GenBank/DDBJ databases">
        <title>Sorghum-associated microbial communities from plants grown in Nebraska, USA.</title>
        <authorList>
            <person name="Schachtman D."/>
        </authorList>
    </citation>
    <scope>NUCLEOTIDE SEQUENCE [LARGE SCALE GENOMIC DNA]</scope>
    <source>
        <strain evidence="1 2">2814</strain>
    </source>
</reference>
<keyword evidence="2" id="KW-1185">Reference proteome</keyword>
<comment type="caution">
    <text evidence="1">The sequence shown here is derived from an EMBL/GenBank/DDBJ whole genome shotgun (WGS) entry which is preliminary data.</text>
</comment>
<sequence>MHALQADGRSANSSLHDHFEWDDSIAASRIVV</sequence>
<dbReference type="Proteomes" id="UP001549313">
    <property type="component" value="Unassembled WGS sequence"/>
</dbReference>
<organism evidence="1 2">
    <name type="scientific">Brevundimonas faecalis</name>
    <dbReference type="NCBI Taxonomy" id="947378"/>
    <lineage>
        <taxon>Bacteria</taxon>
        <taxon>Pseudomonadati</taxon>
        <taxon>Pseudomonadota</taxon>
        <taxon>Alphaproteobacteria</taxon>
        <taxon>Caulobacterales</taxon>
        <taxon>Caulobacteraceae</taxon>
        <taxon>Brevundimonas</taxon>
    </lineage>
</organism>
<accession>A0ABV2REK9</accession>
<evidence type="ECO:0000313" key="1">
    <source>
        <dbReference type="EMBL" id="MET4684895.1"/>
    </source>
</evidence>
<evidence type="ECO:0000313" key="2">
    <source>
        <dbReference type="Proteomes" id="UP001549313"/>
    </source>
</evidence>
<gene>
    <name evidence="1" type="ORF">ABIE19_002844</name>
</gene>
<proteinExistence type="predicted"/>